<gene>
    <name evidence="1" type="ORF">PR001_g17716</name>
    <name evidence="2" type="ORF">PR003_g18561</name>
</gene>
<dbReference type="Proteomes" id="UP000429607">
    <property type="component" value="Unassembled WGS sequence"/>
</dbReference>
<evidence type="ECO:0000313" key="2">
    <source>
        <dbReference type="EMBL" id="KAE9317093.1"/>
    </source>
</evidence>
<dbReference type="AlphaFoldDB" id="A0A6A3KB70"/>
<accession>A0A6A3KB70</accession>
<evidence type="ECO:0000313" key="4">
    <source>
        <dbReference type="Proteomes" id="UP000434957"/>
    </source>
</evidence>
<reference evidence="1 3" key="1">
    <citation type="submission" date="2018-09" db="EMBL/GenBank/DDBJ databases">
        <title>Genomic investigation of the strawberry pathogen Phytophthora fragariae indicates pathogenicity is determined by transcriptional variation in three key races.</title>
        <authorList>
            <person name="Adams T.M."/>
            <person name="Armitage A.D."/>
            <person name="Sobczyk M.K."/>
            <person name="Bates H.J."/>
            <person name="Dunwell J.M."/>
            <person name="Nellist C.F."/>
            <person name="Harrison R.J."/>
        </authorList>
    </citation>
    <scope>NUCLEOTIDE SEQUENCE [LARGE SCALE GENOMIC DNA]</scope>
    <source>
        <strain evidence="1 3">SCRP249</strain>
        <strain evidence="2 4">SCRP333</strain>
    </source>
</reference>
<evidence type="ECO:0000313" key="3">
    <source>
        <dbReference type="Proteomes" id="UP000429607"/>
    </source>
</evidence>
<dbReference type="PANTHER" id="PTHR19446">
    <property type="entry name" value="REVERSE TRANSCRIPTASES"/>
    <property type="match status" value="1"/>
</dbReference>
<proteinExistence type="predicted"/>
<dbReference type="Proteomes" id="UP000434957">
    <property type="component" value="Unassembled WGS sequence"/>
</dbReference>
<protein>
    <submittedName>
        <fullName evidence="1">Uncharacterized protein</fullName>
    </submittedName>
</protein>
<keyword evidence="4" id="KW-1185">Reference proteome</keyword>
<name>A0A6A3KB70_9STRA</name>
<dbReference type="EMBL" id="QXFV01001499">
    <property type="protein sequence ID" value="KAE9004431.1"/>
    <property type="molecule type" value="Genomic_DNA"/>
</dbReference>
<dbReference type="EMBL" id="QXFT01001498">
    <property type="protein sequence ID" value="KAE9317093.1"/>
    <property type="molecule type" value="Genomic_DNA"/>
</dbReference>
<organism evidence="1 3">
    <name type="scientific">Phytophthora rubi</name>
    <dbReference type="NCBI Taxonomy" id="129364"/>
    <lineage>
        <taxon>Eukaryota</taxon>
        <taxon>Sar</taxon>
        <taxon>Stramenopiles</taxon>
        <taxon>Oomycota</taxon>
        <taxon>Peronosporomycetes</taxon>
        <taxon>Peronosporales</taxon>
        <taxon>Peronosporaceae</taxon>
        <taxon>Phytophthora</taxon>
    </lineage>
</organism>
<comment type="caution">
    <text evidence="1">The sequence shown here is derived from an EMBL/GenBank/DDBJ whole genome shotgun (WGS) entry which is preliminary data.</text>
</comment>
<sequence>MRPKLQELREGLDHEVPDAAKCARTWDEFKMTLRKETLGIIKRRRKVARASYKQRMRRLIKQEARLRERAVGTPAMVESIMGNMDVLSLTEGKGGTPLQRVRAATTECTTKRAAAKQRRLFRSGGHCTGKSTRATFRSVSTKYSDNEIHKLDAAIGHLARGVHDKDDTLADARTSVFQQEGSTQTARPAVFQWLGANGQYTELLEDMSAPFTEAEVAAALGASKPGKACGPDWLGEDWYMDFGEQLIPILAKLYNCWYPAGVFPASFVEADIFCLKKRGESTNPLDFRPLALLDTDYKILTRMLGTRTSQKPSFIIHPNQNGFVPFRTIHSTIDLFTAAQAAANADPTMEKALALLLDFCKAYDSVDRAFLYEVLR</sequence>
<evidence type="ECO:0000313" key="1">
    <source>
        <dbReference type="EMBL" id="KAE9004431.1"/>
    </source>
</evidence>